<gene>
    <name evidence="1" type="ORF">GCM10011506_48020</name>
</gene>
<proteinExistence type="predicted"/>
<dbReference type="PRINTS" id="PR00340">
    <property type="entry name" value="PIIGLNB"/>
</dbReference>
<dbReference type="InterPro" id="IPR011322">
    <property type="entry name" value="N-reg_PII-like_a/b"/>
</dbReference>
<organism evidence="1 2">
    <name type="scientific">Marivirga lumbricoides</name>
    <dbReference type="NCBI Taxonomy" id="1046115"/>
    <lineage>
        <taxon>Bacteria</taxon>
        <taxon>Pseudomonadati</taxon>
        <taxon>Bacteroidota</taxon>
        <taxon>Cytophagia</taxon>
        <taxon>Cytophagales</taxon>
        <taxon>Marivirgaceae</taxon>
        <taxon>Marivirga</taxon>
    </lineage>
</organism>
<dbReference type="Proteomes" id="UP000636010">
    <property type="component" value="Unassembled WGS sequence"/>
</dbReference>
<dbReference type="EMBL" id="BMEC01000034">
    <property type="protein sequence ID" value="GGC56748.1"/>
    <property type="molecule type" value="Genomic_DNA"/>
</dbReference>
<dbReference type="SUPFAM" id="SSF54913">
    <property type="entry name" value="GlnB-like"/>
    <property type="match status" value="1"/>
</dbReference>
<accession>A0ABQ1N835</accession>
<dbReference type="PROSITE" id="PS51343">
    <property type="entry name" value="PII_GLNB_DOM"/>
    <property type="match status" value="1"/>
</dbReference>
<protein>
    <recommendedName>
        <fullName evidence="3">P-II family nitrogen regulator</fullName>
    </recommendedName>
</protein>
<dbReference type="InterPro" id="IPR002187">
    <property type="entry name" value="N-reg_PII"/>
</dbReference>
<reference evidence="2" key="1">
    <citation type="journal article" date="2019" name="Int. J. Syst. Evol. Microbiol.">
        <title>The Global Catalogue of Microorganisms (GCM) 10K type strain sequencing project: providing services to taxonomists for standard genome sequencing and annotation.</title>
        <authorList>
            <consortium name="The Broad Institute Genomics Platform"/>
            <consortium name="The Broad Institute Genome Sequencing Center for Infectious Disease"/>
            <person name="Wu L."/>
            <person name="Ma J."/>
        </authorList>
    </citation>
    <scope>NUCLEOTIDE SEQUENCE [LARGE SCALE GENOMIC DNA]</scope>
    <source>
        <strain evidence="2">CGMCC 1.10832</strain>
    </source>
</reference>
<evidence type="ECO:0008006" key="3">
    <source>
        <dbReference type="Google" id="ProtNLM"/>
    </source>
</evidence>
<evidence type="ECO:0000313" key="1">
    <source>
        <dbReference type="EMBL" id="GGC56748.1"/>
    </source>
</evidence>
<sequence length="143" mass="15965">MALGNWACAHRIITNYRLPIFNFIKELKIKTTKKMKEIKAFIKPKRVQVVVESLRDAGFESVTLSKGEGTGAHKNPDASPSLDFHFTDSPIVKLELVCQNEEVEKAVQLICGKAKTPKPGDGIIYVSEIDDAYRMKTGDSLKQ</sequence>
<dbReference type="Pfam" id="PF00543">
    <property type="entry name" value="P-II"/>
    <property type="match status" value="1"/>
</dbReference>
<dbReference type="PANTHER" id="PTHR30115:SF11">
    <property type="entry name" value="NITROGEN REGULATORY PROTEIN P-II HOMOLOG"/>
    <property type="match status" value="1"/>
</dbReference>
<dbReference type="Gene3D" id="3.30.70.120">
    <property type="match status" value="1"/>
</dbReference>
<keyword evidence="2" id="KW-1185">Reference proteome</keyword>
<evidence type="ECO:0000313" key="2">
    <source>
        <dbReference type="Proteomes" id="UP000636010"/>
    </source>
</evidence>
<dbReference type="PANTHER" id="PTHR30115">
    <property type="entry name" value="NITROGEN REGULATORY PROTEIN P-II"/>
    <property type="match status" value="1"/>
</dbReference>
<name>A0ABQ1N835_9BACT</name>
<comment type="caution">
    <text evidence="1">The sequence shown here is derived from an EMBL/GenBank/DDBJ whole genome shotgun (WGS) entry which is preliminary data.</text>
</comment>
<dbReference type="SMART" id="SM00938">
    <property type="entry name" value="P-II"/>
    <property type="match status" value="1"/>
</dbReference>
<dbReference type="InterPro" id="IPR015867">
    <property type="entry name" value="N-reg_PII/ATP_PRibTrfase_C"/>
</dbReference>